<organism evidence="2 3">
    <name type="scientific">Cuscuta europaea</name>
    <name type="common">European dodder</name>
    <dbReference type="NCBI Taxonomy" id="41803"/>
    <lineage>
        <taxon>Eukaryota</taxon>
        <taxon>Viridiplantae</taxon>
        <taxon>Streptophyta</taxon>
        <taxon>Embryophyta</taxon>
        <taxon>Tracheophyta</taxon>
        <taxon>Spermatophyta</taxon>
        <taxon>Magnoliopsida</taxon>
        <taxon>eudicotyledons</taxon>
        <taxon>Gunneridae</taxon>
        <taxon>Pentapetalae</taxon>
        <taxon>asterids</taxon>
        <taxon>lamiids</taxon>
        <taxon>Solanales</taxon>
        <taxon>Convolvulaceae</taxon>
        <taxon>Cuscuteae</taxon>
        <taxon>Cuscuta</taxon>
        <taxon>Cuscuta subgen. Cuscuta</taxon>
    </lineage>
</organism>
<dbReference type="AlphaFoldDB" id="A0A9P0ZX22"/>
<dbReference type="EMBL" id="CAMAPE010000061">
    <property type="protein sequence ID" value="CAH9113837.1"/>
    <property type="molecule type" value="Genomic_DNA"/>
</dbReference>
<evidence type="ECO:0000313" key="2">
    <source>
        <dbReference type="EMBL" id="CAH9113837.1"/>
    </source>
</evidence>
<dbReference type="Proteomes" id="UP001152484">
    <property type="component" value="Unassembled WGS sequence"/>
</dbReference>
<gene>
    <name evidence="2" type="ORF">CEURO_LOCUS20182</name>
</gene>
<name>A0A9P0ZX22_CUSEU</name>
<evidence type="ECO:0000313" key="3">
    <source>
        <dbReference type="Proteomes" id="UP001152484"/>
    </source>
</evidence>
<feature type="compositionally biased region" description="Basic and acidic residues" evidence="1">
    <location>
        <begin position="16"/>
        <end position="38"/>
    </location>
</feature>
<proteinExistence type="predicted"/>
<feature type="region of interest" description="Disordered" evidence="1">
    <location>
        <begin position="61"/>
        <end position="102"/>
    </location>
</feature>
<reference evidence="2" key="1">
    <citation type="submission" date="2022-07" db="EMBL/GenBank/DDBJ databases">
        <authorList>
            <person name="Macas J."/>
            <person name="Novak P."/>
            <person name="Neumann P."/>
        </authorList>
    </citation>
    <scope>NUCLEOTIDE SEQUENCE</scope>
</reference>
<accession>A0A9P0ZX22</accession>
<feature type="region of interest" description="Disordered" evidence="1">
    <location>
        <begin position="1"/>
        <end position="41"/>
    </location>
</feature>
<protein>
    <submittedName>
        <fullName evidence="2">Uncharacterized protein</fullName>
    </submittedName>
</protein>
<comment type="caution">
    <text evidence="2">The sequence shown here is derived from an EMBL/GenBank/DDBJ whole genome shotgun (WGS) entry which is preliminary data.</text>
</comment>
<evidence type="ECO:0000256" key="1">
    <source>
        <dbReference type="SAM" id="MobiDB-lite"/>
    </source>
</evidence>
<keyword evidence="3" id="KW-1185">Reference proteome</keyword>
<sequence length="102" mass="11260">MQWETKKGVTNGKGEGMFKWREDSWPKSKKIGEEKRSDFSSNFSISDERRAAALILVDFSSQNRQGGRSEATHNPAVGVDEAAMPVSGGNGDGGDDDRRQQR</sequence>